<gene>
    <name evidence="3" type="ORF">FRZ40_02910</name>
    <name evidence="2" type="ORF">V4C56_23365</name>
</gene>
<organism evidence="3 4">
    <name type="scientific">Paraburkholderia azotifigens</name>
    <dbReference type="NCBI Taxonomy" id="2057004"/>
    <lineage>
        <taxon>Bacteria</taxon>
        <taxon>Pseudomonadati</taxon>
        <taxon>Pseudomonadota</taxon>
        <taxon>Betaproteobacteria</taxon>
        <taxon>Burkholderiales</taxon>
        <taxon>Burkholderiaceae</taxon>
        <taxon>Paraburkholderia</taxon>
    </lineage>
</organism>
<dbReference type="AlphaFoldDB" id="A0A5C6VP16"/>
<evidence type="ECO:0000313" key="5">
    <source>
        <dbReference type="Proteomes" id="UP001481677"/>
    </source>
</evidence>
<protein>
    <submittedName>
        <fullName evidence="3">Uncharacterized protein</fullName>
    </submittedName>
</protein>
<feature type="compositionally biased region" description="Basic and acidic residues" evidence="1">
    <location>
        <begin position="9"/>
        <end position="22"/>
    </location>
</feature>
<reference evidence="2 5" key="3">
    <citation type="submission" date="2024-01" db="EMBL/GenBank/DDBJ databases">
        <title>The diversity of rhizobia nodulating Mimosa spp. in eleven states of Brazil covering several biomes is determined by host plant, location, and edaphic factors.</title>
        <authorList>
            <person name="Rouws L."/>
            <person name="Barauna A."/>
            <person name="Beukes C."/>
            <person name="De Faria S.M."/>
            <person name="Gross E."/>
            <person name="Dos Reis Junior F.B."/>
            <person name="Simon M."/>
            <person name="Maluk M."/>
            <person name="Odee D.W."/>
            <person name="Kenicer G."/>
            <person name="Young J.P.W."/>
            <person name="Reis V.M."/>
            <person name="Zilli J."/>
            <person name="James E.K."/>
        </authorList>
    </citation>
    <scope>NUCLEOTIDE SEQUENCE [LARGE SCALE GENOMIC DNA]</scope>
    <source>
        <strain evidence="2 5">JPY530</strain>
    </source>
</reference>
<comment type="caution">
    <text evidence="3">The sequence shown here is derived from an EMBL/GenBank/DDBJ whole genome shotgun (WGS) entry which is preliminary data.</text>
</comment>
<evidence type="ECO:0000313" key="4">
    <source>
        <dbReference type="Proteomes" id="UP000321776"/>
    </source>
</evidence>
<evidence type="ECO:0000313" key="3">
    <source>
        <dbReference type="EMBL" id="TXC86619.1"/>
    </source>
</evidence>
<dbReference type="RefSeq" id="WP_028365449.1">
    <property type="nucleotide sequence ID" value="NZ_JAZHFZ010000016.1"/>
</dbReference>
<dbReference type="EMBL" id="JAZHGA010000017">
    <property type="protein sequence ID" value="MEM5342545.1"/>
    <property type="molecule type" value="Genomic_DNA"/>
</dbReference>
<feature type="region of interest" description="Disordered" evidence="1">
    <location>
        <begin position="1"/>
        <end position="104"/>
    </location>
</feature>
<sequence>MKTSQQHATGDEHEEKATRPEGNDQSNVLKRPFGEQAAPLPHESDQSMESQHEDEPRGVGKQAHSDLEHGLEDTDRRGGGDYQERTQNDAHANENSAGTGHKRR</sequence>
<dbReference type="EMBL" id="VOQS01000001">
    <property type="protein sequence ID" value="TXC86619.1"/>
    <property type="molecule type" value="Genomic_DNA"/>
</dbReference>
<dbReference type="Proteomes" id="UP001481677">
    <property type="component" value="Unassembled WGS sequence"/>
</dbReference>
<accession>A0A5C6VP16</accession>
<dbReference type="Proteomes" id="UP000321776">
    <property type="component" value="Unassembled WGS sequence"/>
</dbReference>
<evidence type="ECO:0000313" key="2">
    <source>
        <dbReference type="EMBL" id="MEM5342545.1"/>
    </source>
</evidence>
<name>A0A5C6VP16_9BURK</name>
<feature type="compositionally biased region" description="Basic and acidic residues" evidence="1">
    <location>
        <begin position="42"/>
        <end position="92"/>
    </location>
</feature>
<reference evidence="3" key="2">
    <citation type="submission" date="2019-08" db="EMBL/GenBank/DDBJ databases">
        <authorList>
            <person name="Im W.-T."/>
        </authorList>
    </citation>
    <scope>NUCLEOTIDE SEQUENCE</scope>
    <source>
        <strain evidence="3">NF 2-5-3</strain>
    </source>
</reference>
<keyword evidence="5" id="KW-1185">Reference proteome</keyword>
<evidence type="ECO:0000256" key="1">
    <source>
        <dbReference type="SAM" id="MobiDB-lite"/>
    </source>
</evidence>
<reference evidence="3 4" key="1">
    <citation type="journal article" date="2018" name="Int. J. Syst. Evol. Microbiol.">
        <title>Paraburkholderia azotifigens sp. nov., a nitrogen-fixing bacterium isolated from paddy soil.</title>
        <authorList>
            <person name="Choi G.M."/>
            <person name="Im W.T."/>
        </authorList>
    </citation>
    <scope>NUCLEOTIDE SEQUENCE [LARGE SCALE GENOMIC DNA]</scope>
    <source>
        <strain evidence="3 4">NF 2-5-3</strain>
    </source>
</reference>
<proteinExistence type="predicted"/>